<dbReference type="GO" id="GO:0031123">
    <property type="term" value="P:RNA 3'-end processing"/>
    <property type="evidence" value="ECO:0007669"/>
    <property type="project" value="TreeGrafter"/>
</dbReference>
<dbReference type="Pfam" id="PF03828">
    <property type="entry name" value="PAP_assoc"/>
    <property type="match status" value="1"/>
</dbReference>
<dbReference type="OrthoDB" id="273917at2759"/>
<dbReference type="SUPFAM" id="SSF81631">
    <property type="entry name" value="PAP/OAS1 substrate-binding domain"/>
    <property type="match status" value="1"/>
</dbReference>
<evidence type="ECO:0000256" key="2">
    <source>
        <dbReference type="ARBA" id="ARBA00012388"/>
    </source>
</evidence>
<dbReference type="GO" id="GO:0046872">
    <property type="term" value="F:metal ion binding"/>
    <property type="evidence" value="ECO:0007669"/>
    <property type="project" value="UniProtKB-KW"/>
</dbReference>
<protein>
    <recommendedName>
        <fullName evidence="2">polynucleotide adenylyltransferase</fullName>
        <ecNumber evidence="2">2.7.7.19</ecNumber>
    </recommendedName>
</protein>
<dbReference type="InterPro" id="IPR002058">
    <property type="entry name" value="PAP_assoc"/>
</dbReference>
<dbReference type="CDD" id="cd05402">
    <property type="entry name" value="NT_PAP_TUTase"/>
    <property type="match status" value="1"/>
</dbReference>
<organism evidence="8 9">
    <name type="scientific">Trichoderma cornu-damae</name>
    <dbReference type="NCBI Taxonomy" id="654480"/>
    <lineage>
        <taxon>Eukaryota</taxon>
        <taxon>Fungi</taxon>
        <taxon>Dikarya</taxon>
        <taxon>Ascomycota</taxon>
        <taxon>Pezizomycotina</taxon>
        <taxon>Sordariomycetes</taxon>
        <taxon>Hypocreomycetidae</taxon>
        <taxon>Hypocreales</taxon>
        <taxon>Hypocreaceae</taxon>
        <taxon>Trichoderma</taxon>
    </lineage>
</organism>
<dbReference type="InterPro" id="IPR045862">
    <property type="entry name" value="Trf4-like"/>
</dbReference>
<feature type="compositionally biased region" description="Acidic residues" evidence="5">
    <location>
        <begin position="164"/>
        <end position="173"/>
    </location>
</feature>
<evidence type="ECO:0000256" key="4">
    <source>
        <dbReference type="ARBA" id="ARBA00022842"/>
    </source>
</evidence>
<dbReference type="Gene3D" id="1.10.1410.10">
    <property type="match status" value="1"/>
</dbReference>
<evidence type="ECO:0000259" key="7">
    <source>
        <dbReference type="Pfam" id="PF22600"/>
    </source>
</evidence>
<dbReference type="GO" id="GO:0010605">
    <property type="term" value="P:negative regulation of macromolecule metabolic process"/>
    <property type="evidence" value="ECO:0007669"/>
    <property type="project" value="UniProtKB-ARBA"/>
</dbReference>
<feature type="compositionally biased region" description="Basic and acidic residues" evidence="5">
    <location>
        <begin position="56"/>
        <end position="70"/>
    </location>
</feature>
<dbReference type="EC" id="2.7.7.19" evidence="2"/>
<sequence length="735" mass="82065">MVRNKPQRRSDDRGRSGHGEERSRHAFRRSPPRFAPSRDRPYHDSDGWRPGGSWRQESRPRPYGDDHRGGGGDSYRPHVPQGDFTFRVEKPAGISDYVPAGQPSQRRPPRRDGRGGGPPRRPGRPRWQPPPHHSERALISGITTGLPEESVHNGEGAKFRDLDELSDDDELDMDISPRSPQSDTQEPSKKRVRTAAADESADATPKWSNPDPYTALPCPDETTRKKRDVVRLIRKARLEDNSNKPAASTEAEDFISFDLSEPESEEDDDDNSQAVGASRLPSSPLPPPPSSPPPSSPPPPPPPLSELPPPPPPPASAGGINSLPSKPPVVSQDIDRSGPLGSRKRTADDEIIQPPDYGQLKKANMRPSKGVLVPNWTPKSNEEPCPWATVDHSATTNMAFRLHKEVMDFYEFVKPRDFEQAIRDKLVDNLRRAMKRDDRSFANAQLFPFGSFMSGLYLPTADMDMVVCSASFMRGGPPTYLSARSWLYKFRKFLVAQHVASPDSIEVIAHARIPLVKFVDRATGLKVDVSFENLGGVKAIDTFLRWKKEYPAMPILVTLIKHFLLMRGLNEPVNGGLGGFTVICLVVSMLQLMPQVQSRSLIPEHHLGEMLLEFFELYGRHFDHEVNAISLSSPVGYIRKSQVSSFTYKNTDRLSIIDPNNPANDISGSSSNTSGVLSRFHDAYLTLRERMQEVAKAPQSGGILDVIFRGDYSSFRMQRTYLQHIYEKHAQPRSG</sequence>
<feature type="compositionally biased region" description="Acidic residues" evidence="5">
    <location>
        <begin position="250"/>
        <end position="271"/>
    </location>
</feature>
<dbReference type="InterPro" id="IPR054708">
    <property type="entry name" value="MTPAP-like_central"/>
</dbReference>
<reference evidence="8" key="1">
    <citation type="submission" date="2021-08" db="EMBL/GenBank/DDBJ databases">
        <title>Chromosome-Level Trichoderma cornu-damae using Hi-C Data.</title>
        <authorList>
            <person name="Kim C.S."/>
        </authorList>
    </citation>
    <scope>NUCLEOTIDE SEQUENCE</scope>
    <source>
        <strain evidence="8">KA19-0412C</strain>
    </source>
</reference>
<evidence type="ECO:0000256" key="1">
    <source>
        <dbReference type="ARBA" id="ARBA00008593"/>
    </source>
</evidence>
<dbReference type="GO" id="GO:0003729">
    <property type="term" value="F:mRNA binding"/>
    <property type="evidence" value="ECO:0007669"/>
    <property type="project" value="TreeGrafter"/>
</dbReference>
<comment type="similarity">
    <text evidence="1">Belongs to the DNA polymerase type-B-like family.</text>
</comment>
<keyword evidence="4" id="KW-0460">Magnesium</keyword>
<evidence type="ECO:0000256" key="3">
    <source>
        <dbReference type="ARBA" id="ARBA00022723"/>
    </source>
</evidence>
<dbReference type="PANTHER" id="PTHR23092">
    <property type="entry name" value="POLY(A) RNA POLYMERASE"/>
    <property type="match status" value="1"/>
</dbReference>
<dbReference type="GO" id="GO:1990817">
    <property type="term" value="F:poly(A) RNA polymerase activity"/>
    <property type="evidence" value="ECO:0007669"/>
    <property type="project" value="UniProtKB-EC"/>
</dbReference>
<name>A0A9P8TVL1_9HYPO</name>
<dbReference type="EMBL" id="JAIWOZ010000004">
    <property type="protein sequence ID" value="KAH6606142.1"/>
    <property type="molecule type" value="Genomic_DNA"/>
</dbReference>
<dbReference type="GO" id="GO:0031499">
    <property type="term" value="C:TRAMP complex"/>
    <property type="evidence" value="ECO:0007669"/>
    <property type="project" value="TreeGrafter"/>
</dbReference>
<dbReference type="PANTHER" id="PTHR23092:SF15">
    <property type="entry name" value="INACTIVE NON-CANONICAL POLY(A) RNA POLYMERASE PROTEIN TRF4-2-RELATED"/>
    <property type="match status" value="1"/>
</dbReference>
<feature type="domain" description="Poly(A) RNA polymerase mitochondrial-like central palm" evidence="7">
    <location>
        <begin position="402"/>
        <end position="538"/>
    </location>
</feature>
<accession>A0A9P8TVL1</accession>
<feature type="region of interest" description="Disordered" evidence="5">
    <location>
        <begin position="1"/>
        <end position="366"/>
    </location>
</feature>
<evidence type="ECO:0000256" key="5">
    <source>
        <dbReference type="SAM" id="MobiDB-lite"/>
    </source>
</evidence>
<evidence type="ECO:0000259" key="6">
    <source>
        <dbReference type="Pfam" id="PF03828"/>
    </source>
</evidence>
<feature type="domain" description="PAP-associated" evidence="6">
    <location>
        <begin position="606"/>
        <end position="664"/>
    </location>
</feature>
<dbReference type="Gene3D" id="3.30.460.10">
    <property type="entry name" value="Beta Polymerase, domain 2"/>
    <property type="match status" value="1"/>
</dbReference>
<dbReference type="GO" id="GO:0005730">
    <property type="term" value="C:nucleolus"/>
    <property type="evidence" value="ECO:0007669"/>
    <property type="project" value="TreeGrafter"/>
</dbReference>
<evidence type="ECO:0000313" key="8">
    <source>
        <dbReference type="EMBL" id="KAH6606142.1"/>
    </source>
</evidence>
<dbReference type="GO" id="GO:0043634">
    <property type="term" value="P:polyadenylation-dependent ncRNA catabolic process"/>
    <property type="evidence" value="ECO:0007669"/>
    <property type="project" value="TreeGrafter"/>
</dbReference>
<evidence type="ECO:0000313" key="9">
    <source>
        <dbReference type="Proteomes" id="UP000827724"/>
    </source>
</evidence>
<comment type="caution">
    <text evidence="8">The sequence shown here is derived from an EMBL/GenBank/DDBJ whole genome shotgun (WGS) entry which is preliminary data.</text>
</comment>
<feature type="compositionally biased region" description="Basic and acidic residues" evidence="5">
    <location>
        <begin position="149"/>
        <end position="163"/>
    </location>
</feature>
<feature type="compositionally biased region" description="Pro residues" evidence="5">
    <location>
        <begin position="283"/>
        <end position="315"/>
    </location>
</feature>
<dbReference type="Proteomes" id="UP000827724">
    <property type="component" value="Unassembled WGS sequence"/>
</dbReference>
<dbReference type="Pfam" id="PF22600">
    <property type="entry name" value="MTPAP-like_central"/>
    <property type="match status" value="1"/>
</dbReference>
<gene>
    <name evidence="8" type="ORF">Trco_005295</name>
</gene>
<feature type="compositionally biased region" description="Basic and acidic residues" evidence="5">
    <location>
        <begin position="36"/>
        <end position="47"/>
    </location>
</feature>
<dbReference type="InterPro" id="IPR043519">
    <property type="entry name" value="NT_sf"/>
</dbReference>
<proteinExistence type="inferred from homology"/>
<dbReference type="SUPFAM" id="SSF81301">
    <property type="entry name" value="Nucleotidyltransferase"/>
    <property type="match status" value="1"/>
</dbReference>
<keyword evidence="3" id="KW-0479">Metal-binding</keyword>
<feature type="compositionally biased region" description="Basic and acidic residues" evidence="5">
    <location>
        <begin position="8"/>
        <end position="24"/>
    </location>
</feature>
<keyword evidence="9" id="KW-1185">Reference proteome</keyword>
<dbReference type="AlphaFoldDB" id="A0A9P8TVL1"/>
<feature type="compositionally biased region" description="Basic residues" evidence="5">
    <location>
        <begin position="224"/>
        <end position="235"/>
    </location>
</feature>